<feature type="domain" description="DUF5723" evidence="2">
    <location>
        <begin position="39"/>
        <end position="444"/>
    </location>
</feature>
<gene>
    <name evidence="3" type="ORF">IAC35_02410</name>
</gene>
<protein>
    <recommendedName>
        <fullName evidence="2">DUF5723 domain-containing protein</fullName>
    </recommendedName>
</protein>
<comment type="caution">
    <text evidence="3">The sequence shown here is derived from an EMBL/GenBank/DDBJ whole genome shotgun (WGS) entry which is preliminary data.</text>
</comment>
<dbReference type="Proteomes" id="UP000886881">
    <property type="component" value="Unassembled WGS sequence"/>
</dbReference>
<evidence type="ECO:0000313" key="4">
    <source>
        <dbReference type="Proteomes" id="UP000886881"/>
    </source>
</evidence>
<reference evidence="3" key="2">
    <citation type="journal article" date="2021" name="PeerJ">
        <title>Extensive microbial diversity within the chicken gut microbiome revealed by metagenomics and culture.</title>
        <authorList>
            <person name="Gilroy R."/>
            <person name="Ravi A."/>
            <person name="Getino M."/>
            <person name="Pursley I."/>
            <person name="Horton D.L."/>
            <person name="Alikhan N.F."/>
            <person name="Baker D."/>
            <person name="Gharbi K."/>
            <person name="Hall N."/>
            <person name="Watson M."/>
            <person name="Adriaenssens E.M."/>
            <person name="Foster-Nyarko E."/>
            <person name="Jarju S."/>
            <person name="Secka A."/>
            <person name="Antonio M."/>
            <person name="Oren A."/>
            <person name="Chaudhuri R.R."/>
            <person name="La Ragione R."/>
            <person name="Hildebrand F."/>
            <person name="Pallen M.J."/>
        </authorList>
    </citation>
    <scope>NUCLEOTIDE SEQUENCE</scope>
    <source>
        <strain evidence="3">ChiHecec2B26-709</strain>
    </source>
</reference>
<dbReference type="EMBL" id="DVLC01000045">
    <property type="protein sequence ID" value="HIT46693.1"/>
    <property type="molecule type" value="Genomic_DNA"/>
</dbReference>
<evidence type="ECO:0000259" key="2">
    <source>
        <dbReference type="Pfam" id="PF18990"/>
    </source>
</evidence>
<proteinExistence type="predicted"/>
<reference evidence="3" key="1">
    <citation type="submission" date="2020-10" db="EMBL/GenBank/DDBJ databases">
        <authorList>
            <person name="Gilroy R."/>
        </authorList>
    </citation>
    <scope>NUCLEOTIDE SEQUENCE</scope>
    <source>
        <strain evidence="3">ChiHecec2B26-709</strain>
    </source>
</reference>
<name>A0A9D1GMI5_9BACT</name>
<feature type="signal peptide" evidence="1">
    <location>
        <begin position="1"/>
        <end position="19"/>
    </location>
</feature>
<keyword evidence="1" id="KW-0732">Signal</keyword>
<accession>A0A9D1GMI5</accession>
<dbReference type="Pfam" id="PF18990">
    <property type="entry name" value="DUF5723"/>
    <property type="match status" value="1"/>
</dbReference>
<sequence length="488" mass="52797">MKKLYIALLAAALTLPAMAQEMNSAYFVDGYKYRHRLNPALAPTRSYFSLPALGGISANVRSDMGMKTFLYPYENGQLTTFMNGSVSSEEFLSQLKRNNDLNVNANLNLLSIGVWGKNGFTSAELSLKIGAQANLPYGLFDFMKNVGASQSYNFSNIDARAQAYAELALGHAHRINDNLNIGAKVKFIVGVGRANAHVDKLNVVMNQDKWSVTAAGEISSSVPGLVIPTKGETGSATGPADANQIDFSGIEMSTEELLANLRPSGYGAAIDLGAEYKFDDGLLEGLNVSAAVLDLGFISWGGNNFYATTSDKSWEFSGFDNVSFEEGSENSIGSQFEGLADDLSELIIFEKQDAVKSGASMLACTINLGAEYEMPFYRKLSAGFLYSSRISGLYSKHEGRFSANINPVKWFGFSASYGISNYGSSLGAVMNFDFPGFGLFIGTDSAILNVTPPIEDLGGVLPYDKLNFDVYFGISFNMGKYRVFGDRD</sequence>
<dbReference type="AlphaFoldDB" id="A0A9D1GMI5"/>
<feature type="chain" id="PRO_5038679600" description="DUF5723 domain-containing protein" evidence="1">
    <location>
        <begin position="20"/>
        <end position="488"/>
    </location>
</feature>
<organism evidence="3 4">
    <name type="scientific">Candidatus Cryptobacteroides merdipullorum</name>
    <dbReference type="NCBI Taxonomy" id="2840771"/>
    <lineage>
        <taxon>Bacteria</taxon>
        <taxon>Pseudomonadati</taxon>
        <taxon>Bacteroidota</taxon>
        <taxon>Bacteroidia</taxon>
        <taxon>Bacteroidales</taxon>
        <taxon>Candidatus Cryptobacteroides</taxon>
    </lineage>
</organism>
<evidence type="ECO:0000256" key="1">
    <source>
        <dbReference type="SAM" id="SignalP"/>
    </source>
</evidence>
<dbReference type="InterPro" id="IPR043781">
    <property type="entry name" value="DUF5723"/>
</dbReference>
<evidence type="ECO:0000313" key="3">
    <source>
        <dbReference type="EMBL" id="HIT46693.1"/>
    </source>
</evidence>